<proteinExistence type="predicted"/>
<comment type="caution">
    <text evidence="1">The sequence shown here is derived from an EMBL/GenBank/DDBJ whole genome shotgun (WGS) entry which is preliminary data.</text>
</comment>
<organism evidence="1 2">
    <name type="scientific">Dreissena polymorpha</name>
    <name type="common">Zebra mussel</name>
    <name type="synonym">Mytilus polymorpha</name>
    <dbReference type="NCBI Taxonomy" id="45954"/>
    <lineage>
        <taxon>Eukaryota</taxon>
        <taxon>Metazoa</taxon>
        <taxon>Spiralia</taxon>
        <taxon>Lophotrochozoa</taxon>
        <taxon>Mollusca</taxon>
        <taxon>Bivalvia</taxon>
        <taxon>Autobranchia</taxon>
        <taxon>Heteroconchia</taxon>
        <taxon>Euheterodonta</taxon>
        <taxon>Imparidentia</taxon>
        <taxon>Neoheterodontei</taxon>
        <taxon>Myida</taxon>
        <taxon>Dreissenoidea</taxon>
        <taxon>Dreissenidae</taxon>
        <taxon>Dreissena</taxon>
    </lineage>
</organism>
<reference evidence="1" key="1">
    <citation type="journal article" date="2019" name="bioRxiv">
        <title>The Genome of the Zebra Mussel, Dreissena polymorpha: A Resource for Invasive Species Research.</title>
        <authorList>
            <person name="McCartney M.A."/>
            <person name="Auch B."/>
            <person name="Kono T."/>
            <person name="Mallez S."/>
            <person name="Zhang Y."/>
            <person name="Obille A."/>
            <person name="Becker A."/>
            <person name="Abrahante J.E."/>
            <person name="Garbe J."/>
            <person name="Badalamenti J.P."/>
            <person name="Herman A."/>
            <person name="Mangelson H."/>
            <person name="Liachko I."/>
            <person name="Sullivan S."/>
            <person name="Sone E.D."/>
            <person name="Koren S."/>
            <person name="Silverstein K.A.T."/>
            <person name="Beckman K.B."/>
            <person name="Gohl D.M."/>
        </authorList>
    </citation>
    <scope>NUCLEOTIDE SEQUENCE</scope>
    <source>
        <strain evidence="1">Duluth1</strain>
        <tissue evidence="1">Whole animal</tissue>
    </source>
</reference>
<gene>
    <name evidence="1" type="ORF">DPMN_058166</name>
</gene>
<sequence>MRAGWLAGWLASGLVGGRNKLSLGKELDKTSSCIISWLMMKRSAFGLKVARAAQRVHLAASGSMLRGLRVSDAAPACPDPTTAAVRSPVKCPQLETTSYDTDVVVHSGQNKSISVRVADIQ</sequence>
<evidence type="ECO:0000313" key="2">
    <source>
        <dbReference type="Proteomes" id="UP000828390"/>
    </source>
</evidence>
<name>A0A9D4C1I8_DREPO</name>
<reference evidence="1" key="2">
    <citation type="submission" date="2020-11" db="EMBL/GenBank/DDBJ databases">
        <authorList>
            <person name="McCartney M.A."/>
            <person name="Auch B."/>
            <person name="Kono T."/>
            <person name="Mallez S."/>
            <person name="Becker A."/>
            <person name="Gohl D.M."/>
            <person name="Silverstein K.A.T."/>
            <person name="Koren S."/>
            <person name="Bechman K.B."/>
            <person name="Herman A."/>
            <person name="Abrahante J.E."/>
            <person name="Garbe J."/>
        </authorList>
    </citation>
    <scope>NUCLEOTIDE SEQUENCE</scope>
    <source>
        <strain evidence="1">Duluth1</strain>
        <tissue evidence="1">Whole animal</tissue>
    </source>
</reference>
<feature type="non-terminal residue" evidence="1">
    <location>
        <position position="121"/>
    </location>
</feature>
<dbReference type="Proteomes" id="UP000828390">
    <property type="component" value="Unassembled WGS sequence"/>
</dbReference>
<keyword evidence="2" id="KW-1185">Reference proteome</keyword>
<dbReference type="AlphaFoldDB" id="A0A9D4C1I8"/>
<protein>
    <submittedName>
        <fullName evidence="1">Uncharacterized protein</fullName>
    </submittedName>
</protein>
<accession>A0A9D4C1I8</accession>
<evidence type="ECO:0000313" key="1">
    <source>
        <dbReference type="EMBL" id="KAH3715456.1"/>
    </source>
</evidence>
<dbReference type="EMBL" id="JAIWYP010000013">
    <property type="protein sequence ID" value="KAH3715456.1"/>
    <property type="molecule type" value="Genomic_DNA"/>
</dbReference>